<sequence>MLFLDEDNFGGIYNDFIAATNSTARLNYKFEEITNPNNMEPERRNNNIVVKIMAGDGLYKIDTRNSTCTTDSEKYRELFIDDDIAASHYGCGSDYFSHVKCGCVKSLNGFASIQKHFHENLLIVSLAFIKGDSGSPLFSYKQDLTRASLNGIVSEGACGDIVNDDIVSVITIRHTWKRW</sequence>
<accession>A0A397U705</accession>
<dbReference type="EMBL" id="QKWP01001882">
    <property type="protein sequence ID" value="RIB06010.1"/>
    <property type="molecule type" value="Genomic_DNA"/>
</dbReference>
<evidence type="ECO:0000313" key="2">
    <source>
        <dbReference type="Proteomes" id="UP000266673"/>
    </source>
</evidence>
<evidence type="ECO:0000313" key="1">
    <source>
        <dbReference type="EMBL" id="RIB06010.1"/>
    </source>
</evidence>
<comment type="caution">
    <text evidence="1">The sequence shown here is derived from an EMBL/GenBank/DDBJ whole genome shotgun (WGS) entry which is preliminary data.</text>
</comment>
<dbReference type="SUPFAM" id="SSF50494">
    <property type="entry name" value="Trypsin-like serine proteases"/>
    <property type="match status" value="1"/>
</dbReference>
<dbReference type="AlphaFoldDB" id="A0A397U705"/>
<keyword evidence="2" id="KW-1185">Reference proteome</keyword>
<organism evidence="1 2">
    <name type="scientific">Gigaspora rosea</name>
    <dbReference type="NCBI Taxonomy" id="44941"/>
    <lineage>
        <taxon>Eukaryota</taxon>
        <taxon>Fungi</taxon>
        <taxon>Fungi incertae sedis</taxon>
        <taxon>Mucoromycota</taxon>
        <taxon>Glomeromycotina</taxon>
        <taxon>Glomeromycetes</taxon>
        <taxon>Diversisporales</taxon>
        <taxon>Gigasporaceae</taxon>
        <taxon>Gigaspora</taxon>
    </lineage>
</organism>
<protein>
    <recommendedName>
        <fullName evidence="3">Peptidase S1 domain-containing protein</fullName>
    </recommendedName>
</protein>
<dbReference type="InterPro" id="IPR009003">
    <property type="entry name" value="Peptidase_S1_PA"/>
</dbReference>
<evidence type="ECO:0008006" key="3">
    <source>
        <dbReference type="Google" id="ProtNLM"/>
    </source>
</evidence>
<dbReference type="OrthoDB" id="2345133at2759"/>
<name>A0A397U705_9GLOM</name>
<dbReference type="Proteomes" id="UP000266673">
    <property type="component" value="Unassembled WGS sequence"/>
</dbReference>
<gene>
    <name evidence="1" type="ORF">C2G38_2218146</name>
</gene>
<reference evidence="1 2" key="1">
    <citation type="submission" date="2018-06" db="EMBL/GenBank/DDBJ databases">
        <title>Comparative genomics reveals the genomic features of Rhizophagus irregularis, R. cerebriforme, R. diaphanum and Gigaspora rosea, and their symbiotic lifestyle signature.</title>
        <authorList>
            <person name="Morin E."/>
            <person name="San Clemente H."/>
            <person name="Chen E.C.H."/>
            <person name="De La Providencia I."/>
            <person name="Hainaut M."/>
            <person name="Kuo A."/>
            <person name="Kohler A."/>
            <person name="Murat C."/>
            <person name="Tang N."/>
            <person name="Roy S."/>
            <person name="Loubradou J."/>
            <person name="Henrissat B."/>
            <person name="Grigoriev I.V."/>
            <person name="Corradi N."/>
            <person name="Roux C."/>
            <person name="Martin F.M."/>
        </authorList>
    </citation>
    <scope>NUCLEOTIDE SEQUENCE [LARGE SCALE GENOMIC DNA]</scope>
    <source>
        <strain evidence="1 2">DAOM 194757</strain>
    </source>
</reference>
<proteinExistence type="predicted"/>